<dbReference type="AlphaFoldDB" id="A0A1C4EHV4"/>
<reference evidence="1 2" key="1">
    <citation type="submission" date="2016-08" db="EMBL/GenBank/DDBJ databases">
        <authorList>
            <person name="Seilhamer J.J."/>
        </authorList>
    </citation>
    <scope>NUCLEOTIDE SEQUENCE [LARGE SCALE GENOMIC DNA]</scope>
    <source>
        <strain evidence="1 2">A37T2</strain>
    </source>
</reference>
<organism evidence="1 2">
    <name type="scientific">Chitinophaga costaii</name>
    <dbReference type="NCBI Taxonomy" id="1335309"/>
    <lineage>
        <taxon>Bacteria</taxon>
        <taxon>Pseudomonadati</taxon>
        <taxon>Bacteroidota</taxon>
        <taxon>Chitinophagia</taxon>
        <taxon>Chitinophagales</taxon>
        <taxon>Chitinophagaceae</taxon>
        <taxon>Chitinophaga</taxon>
    </lineage>
</organism>
<dbReference type="Proteomes" id="UP000242818">
    <property type="component" value="Unassembled WGS sequence"/>
</dbReference>
<evidence type="ECO:0000313" key="1">
    <source>
        <dbReference type="EMBL" id="SCC43189.1"/>
    </source>
</evidence>
<name>A0A1C4EHV4_9BACT</name>
<sequence length="115" mass="12992">MSYHDPIRQSKYLRQTLSQDKKPVGFFISAGCPLAVSMQEGKWPLIPDVADLTKYIKDKIDKETSVIEGAPRSLADIYSQLIEEVIKTGKTNLINRASPANQIALEKLRKLIYRS</sequence>
<protein>
    <submittedName>
        <fullName evidence="1">Uncharacterized protein</fullName>
    </submittedName>
</protein>
<dbReference type="OrthoDB" id="9808492at2"/>
<dbReference type="STRING" id="1335309.GA0116948_108128"/>
<proteinExistence type="predicted"/>
<dbReference type="RefSeq" id="WP_123891790.1">
    <property type="nucleotide sequence ID" value="NZ_FMAR01000008.1"/>
</dbReference>
<keyword evidence="2" id="KW-1185">Reference proteome</keyword>
<evidence type="ECO:0000313" key="2">
    <source>
        <dbReference type="Proteomes" id="UP000242818"/>
    </source>
</evidence>
<dbReference type="EMBL" id="FMAR01000008">
    <property type="protein sequence ID" value="SCC43189.1"/>
    <property type="molecule type" value="Genomic_DNA"/>
</dbReference>
<accession>A0A1C4EHV4</accession>
<gene>
    <name evidence="1" type="ORF">GA0116948_108128</name>
</gene>